<dbReference type="PANTHER" id="PTHR35174:SF3">
    <property type="entry name" value="BLL7171 PROTEIN"/>
    <property type="match status" value="1"/>
</dbReference>
<dbReference type="InterPro" id="IPR011008">
    <property type="entry name" value="Dimeric_a/b-barrel"/>
</dbReference>
<keyword evidence="4" id="KW-1185">Reference proteome</keyword>
<accession>A0ABZ0LQ46</accession>
<dbReference type="Proteomes" id="UP001301731">
    <property type="component" value="Chromosome"/>
</dbReference>
<name>A0ABZ0LQ46_9ACTN</name>
<organism evidence="3 4">
    <name type="scientific">Streptomyces solicathayae</name>
    <dbReference type="NCBI Taxonomy" id="3081768"/>
    <lineage>
        <taxon>Bacteria</taxon>
        <taxon>Bacillati</taxon>
        <taxon>Actinomycetota</taxon>
        <taxon>Actinomycetes</taxon>
        <taxon>Kitasatosporales</taxon>
        <taxon>Streptomycetaceae</taxon>
        <taxon>Streptomyces</taxon>
    </lineage>
</organism>
<reference evidence="3 4" key="1">
    <citation type="submission" date="2023-10" db="EMBL/GenBank/DDBJ databases">
        <title>The genome sequence of Streptomyces sp. HUAS YS2.</title>
        <authorList>
            <person name="Mo P."/>
        </authorList>
    </citation>
    <scope>NUCLEOTIDE SEQUENCE [LARGE SCALE GENOMIC DNA]</scope>
    <source>
        <strain evidence="3 4">HUAS YS2</strain>
    </source>
</reference>
<comment type="similarity">
    <text evidence="1">Belongs to the YciI family.</text>
</comment>
<dbReference type="Gene3D" id="3.30.70.1060">
    <property type="entry name" value="Dimeric alpha+beta barrel"/>
    <property type="match status" value="1"/>
</dbReference>
<feature type="domain" description="YCII-related" evidence="2">
    <location>
        <begin position="1"/>
        <end position="105"/>
    </location>
</feature>
<dbReference type="PANTHER" id="PTHR35174">
    <property type="entry name" value="BLL7171 PROTEIN-RELATED"/>
    <property type="match status" value="1"/>
</dbReference>
<dbReference type="Pfam" id="PF03795">
    <property type="entry name" value="YCII"/>
    <property type="match status" value="1"/>
</dbReference>
<sequence length="133" mass="14236">MKYMLLMQFSSQTLDVPQIGEWQPEEIGAHIAFMKTTNEKLAAAGELVDAQGLAMPDTARIVKAGADGSPLVTDGPFAETKEFLAGWWIVDVDTADRAIEIAAEVSAAPGPGGRPINMPIEVREVMAEPPTDL</sequence>
<proteinExistence type="inferred from homology"/>
<dbReference type="RefSeq" id="WP_318102650.1">
    <property type="nucleotide sequence ID" value="NZ_CP137573.1"/>
</dbReference>
<gene>
    <name evidence="3" type="ORF">R2D22_09525</name>
</gene>
<evidence type="ECO:0000313" key="4">
    <source>
        <dbReference type="Proteomes" id="UP001301731"/>
    </source>
</evidence>
<dbReference type="SUPFAM" id="SSF54909">
    <property type="entry name" value="Dimeric alpha+beta barrel"/>
    <property type="match status" value="1"/>
</dbReference>
<protein>
    <submittedName>
        <fullName evidence="3">YciI family protein</fullName>
    </submittedName>
</protein>
<dbReference type="EMBL" id="CP137573">
    <property type="protein sequence ID" value="WOX21625.1"/>
    <property type="molecule type" value="Genomic_DNA"/>
</dbReference>
<evidence type="ECO:0000259" key="2">
    <source>
        <dbReference type="Pfam" id="PF03795"/>
    </source>
</evidence>
<evidence type="ECO:0000256" key="1">
    <source>
        <dbReference type="ARBA" id="ARBA00007689"/>
    </source>
</evidence>
<evidence type="ECO:0000313" key="3">
    <source>
        <dbReference type="EMBL" id="WOX21625.1"/>
    </source>
</evidence>
<dbReference type="InterPro" id="IPR005545">
    <property type="entry name" value="YCII"/>
</dbReference>